<dbReference type="Proteomes" id="UP001186974">
    <property type="component" value="Unassembled WGS sequence"/>
</dbReference>
<sequence length="373" mass="40784">MTEQEARSQSTALPPHIRHHRESSLDQVTYASDLNATAHGLDATRSQAPYSGFAGSHPSHLPAPFQQPGQLAGPSNSQQQHTGSGTPHTIASGSSTPMSISTTSENVGEIVAFGEEAISHPRPICRTPLRPPYILPYSTPRRPALPIYDRGQLSSPTAPLHANGWRAPSKGVAPLGPGGIPIPPPPPPGLWGVHAAPREWPPDLADPNQYGEYLRYTREMKIWAEPPDTEEFFFLETGAGKSWMARRRQRETAAEVNGEDELRVVDPDVDPEMKGMRRIRIRGLPVQSKELAEELKALFAGVNGEVDWIACWEGEANVQFFRHSKAKEMLGGLVGQGVRIMGDEVSFELVEAGMPVVSGLVTYRYLQESWLSG</sequence>
<comment type="caution">
    <text evidence="1">The sequence shown here is derived from an EMBL/GenBank/DDBJ whole genome shotgun (WGS) entry which is preliminary data.</text>
</comment>
<evidence type="ECO:0000313" key="2">
    <source>
        <dbReference type="Proteomes" id="UP001186974"/>
    </source>
</evidence>
<gene>
    <name evidence="1" type="ORF">LTS18_008978</name>
</gene>
<dbReference type="EMBL" id="JAWDJW010002399">
    <property type="protein sequence ID" value="KAK3077894.1"/>
    <property type="molecule type" value="Genomic_DNA"/>
</dbReference>
<keyword evidence="2" id="KW-1185">Reference proteome</keyword>
<organism evidence="1 2">
    <name type="scientific">Coniosporium uncinatum</name>
    <dbReference type="NCBI Taxonomy" id="93489"/>
    <lineage>
        <taxon>Eukaryota</taxon>
        <taxon>Fungi</taxon>
        <taxon>Dikarya</taxon>
        <taxon>Ascomycota</taxon>
        <taxon>Pezizomycotina</taxon>
        <taxon>Dothideomycetes</taxon>
        <taxon>Dothideomycetes incertae sedis</taxon>
        <taxon>Coniosporium</taxon>
    </lineage>
</organism>
<proteinExistence type="predicted"/>
<accession>A0ACC3DMH4</accession>
<protein>
    <submittedName>
        <fullName evidence="1">Uncharacterized protein</fullName>
    </submittedName>
</protein>
<name>A0ACC3DMH4_9PEZI</name>
<reference evidence="1" key="1">
    <citation type="submission" date="2024-09" db="EMBL/GenBank/DDBJ databases">
        <title>Black Yeasts Isolated from many extreme environments.</title>
        <authorList>
            <person name="Coleine C."/>
            <person name="Stajich J.E."/>
            <person name="Selbmann L."/>
        </authorList>
    </citation>
    <scope>NUCLEOTIDE SEQUENCE</scope>
    <source>
        <strain evidence="1">CCFEE 5737</strain>
    </source>
</reference>
<evidence type="ECO:0000313" key="1">
    <source>
        <dbReference type="EMBL" id="KAK3077894.1"/>
    </source>
</evidence>